<reference evidence="2" key="1">
    <citation type="journal article" date="2014" name="Genome Biol. Evol.">
        <title>Pangenome evidence for extensive interdomain horizontal transfer affecting lineage core and shell genes in uncultured planktonic thaumarchaeota and euryarchaeota.</title>
        <authorList>
            <person name="Deschamps P."/>
            <person name="Zivanovic Y."/>
            <person name="Moreira D."/>
            <person name="Rodriguez-Valera F."/>
            <person name="Lopez-Garcia P."/>
        </authorList>
    </citation>
    <scope>NUCLEOTIDE SEQUENCE</scope>
</reference>
<dbReference type="AlphaFoldDB" id="A0A075I8A6"/>
<keyword evidence="1" id="KW-0812">Transmembrane</keyword>
<keyword evidence="1" id="KW-0472">Membrane</keyword>
<organism evidence="2">
    <name type="scientific">uncultured marine thaumarchaeote SAT1000_08_G06</name>
    <dbReference type="NCBI Taxonomy" id="1456365"/>
    <lineage>
        <taxon>Archaea</taxon>
        <taxon>Nitrososphaerota</taxon>
        <taxon>environmental samples</taxon>
    </lineage>
</organism>
<proteinExistence type="predicted"/>
<feature type="transmembrane region" description="Helical" evidence="1">
    <location>
        <begin position="399"/>
        <end position="420"/>
    </location>
</feature>
<dbReference type="EMBL" id="KF901206">
    <property type="protein sequence ID" value="AIF22188.1"/>
    <property type="molecule type" value="Genomic_DNA"/>
</dbReference>
<sequence>MSFVKFAFLLVLVCSIPVFYAYGQLDDKPAQGILRSGIVGVKLLDAYFGTSTEKMEVGPGDKNVPFTVEFANISTTDIVGIKGQLSVPTYFQSPRGINYPILADSNAKATTGSNFHLTFYVDISDGALIKTYPGAVEIDYSRLKSSGVRENSFQFTFTLPGESILNLKSLTPVITSITNNDVTLEISNYGSATLSNVNVVLQNTDTSISSASTSTTNVEKVIFDQNHWKIGNIDPNSAKTFSFNVFVPESLKNEPLRIPMKITYSNAHGDKQSLIRVADLYINGLIKPSIYGVKVIELSGKKTIIGEILNEGNADGLFGFVKLYPLGDSNIKESSQYIDEIEPDSPIPFNMPIESNGLLSFGEHDIRIIVSYKDAVRDEHTITYDTTITIVPFEDNTDYGSMIGGLIFLAIVIAIGYKLYSKDKIPFIKKGKFHTLVKIQNLRRIHFWSQESGSVV</sequence>
<evidence type="ECO:0000313" key="2">
    <source>
        <dbReference type="EMBL" id="AIF22188.1"/>
    </source>
</evidence>
<accession>A0A075I8A6</accession>
<dbReference type="PANTHER" id="PTHR35902:SF3">
    <property type="entry name" value="NPCBM-ASSOCIATED, NEW3 DOMAIN OF ALPHA-GALACTOSIDASE"/>
    <property type="match status" value="1"/>
</dbReference>
<keyword evidence="1" id="KW-1133">Transmembrane helix</keyword>
<evidence type="ECO:0000256" key="1">
    <source>
        <dbReference type="SAM" id="Phobius"/>
    </source>
</evidence>
<dbReference type="PANTHER" id="PTHR35902">
    <property type="entry name" value="S-LAYER DOMAIN-LIKE PROTEIN-RELATED"/>
    <property type="match status" value="1"/>
</dbReference>
<name>A0A075I8A6_9ARCH</name>
<protein>
    <submittedName>
        <fullName evidence="2">S-layer domain-containing protein</fullName>
    </submittedName>
</protein>